<evidence type="ECO:0000313" key="3">
    <source>
        <dbReference type="Proteomes" id="UP000828390"/>
    </source>
</evidence>
<reference evidence="2" key="1">
    <citation type="journal article" date="2019" name="bioRxiv">
        <title>The Genome of the Zebra Mussel, Dreissena polymorpha: A Resource for Invasive Species Research.</title>
        <authorList>
            <person name="McCartney M.A."/>
            <person name="Auch B."/>
            <person name="Kono T."/>
            <person name="Mallez S."/>
            <person name="Zhang Y."/>
            <person name="Obille A."/>
            <person name="Becker A."/>
            <person name="Abrahante J.E."/>
            <person name="Garbe J."/>
            <person name="Badalamenti J.P."/>
            <person name="Herman A."/>
            <person name="Mangelson H."/>
            <person name="Liachko I."/>
            <person name="Sullivan S."/>
            <person name="Sone E.D."/>
            <person name="Koren S."/>
            <person name="Silverstein K.A.T."/>
            <person name="Beckman K.B."/>
            <person name="Gohl D.M."/>
        </authorList>
    </citation>
    <scope>NUCLEOTIDE SEQUENCE</scope>
    <source>
        <strain evidence="2">Duluth1</strain>
        <tissue evidence="2">Whole animal</tissue>
    </source>
</reference>
<reference evidence="2" key="2">
    <citation type="submission" date="2020-11" db="EMBL/GenBank/DDBJ databases">
        <authorList>
            <person name="McCartney M.A."/>
            <person name="Auch B."/>
            <person name="Kono T."/>
            <person name="Mallez S."/>
            <person name="Becker A."/>
            <person name="Gohl D.M."/>
            <person name="Silverstein K.A.T."/>
            <person name="Koren S."/>
            <person name="Bechman K.B."/>
            <person name="Herman A."/>
            <person name="Abrahante J.E."/>
            <person name="Garbe J."/>
        </authorList>
    </citation>
    <scope>NUCLEOTIDE SEQUENCE</scope>
    <source>
        <strain evidence="2">Duluth1</strain>
        <tissue evidence="2">Whole animal</tissue>
    </source>
</reference>
<proteinExistence type="predicted"/>
<dbReference type="EMBL" id="JAIWYP010000006">
    <property type="protein sequence ID" value="KAH3803324.1"/>
    <property type="molecule type" value="Genomic_DNA"/>
</dbReference>
<keyword evidence="3" id="KW-1185">Reference proteome</keyword>
<dbReference type="AlphaFoldDB" id="A0A9D4FTF1"/>
<evidence type="ECO:0000256" key="1">
    <source>
        <dbReference type="SAM" id="MobiDB-lite"/>
    </source>
</evidence>
<feature type="compositionally biased region" description="Basic and acidic residues" evidence="1">
    <location>
        <begin position="21"/>
        <end position="35"/>
    </location>
</feature>
<sequence length="63" mass="7230">MYVPAGNSEFMKKTLVAQEESGFKDVDGHYSRKEPSFQYAENIPSSSPGPKNEHQRPKCQRWV</sequence>
<gene>
    <name evidence="2" type="ORF">DPMN_131582</name>
</gene>
<dbReference type="Proteomes" id="UP000828390">
    <property type="component" value="Unassembled WGS sequence"/>
</dbReference>
<organism evidence="2 3">
    <name type="scientific">Dreissena polymorpha</name>
    <name type="common">Zebra mussel</name>
    <name type="synonym">Mytilus polymorpha</name>
    <dbReference type="NCBI Taxonomy" id="45954"/>
    <lineage>
        <taxon>Eukaryota</taxon>
        <taxon>Metazoa</taxon>
        <taxon>Spiralia</taxon>
        <taxon>Lophotrochozoa</taxon>
        <taxon>Mollusca</taxon>
        <taxon>Bivalvia</taxon>
        <taxon>Autobranchia</taxon>
        <taxon>Heteroconchia</taxon>
        <taxon>Euheterodonta</taxon>
        <taxon>Imparidentia</taxon>
        <taxon>Neoheterodontei</taxon>
        <taxon>Myida</taxon>
        <taxon>Dreissenoidea</taxon>
        <taxon>Dreissenidae</taxon>
        <taxon>Dreissena</taxon>
    </lineage>
</organism>
<evidence type="ECO:0000313" key="2">
    <source>
        <dbReference type="EMBL" id="KAH3803324.1"/>
    </source>
</evidence>
<feature type="region of interest" description="Disordered" evidence="1">
    <location>
        <begin position="21"/>
        <end position="63"/>
    </location>
</feature>
<protein>
    <submittedName>
        <fullName evidence="2">Uncharacterized protein</fullName>
    </submittedName>
</protein>
<accession>A0A9D4FTF1</accession>
<comment type="caution">
    <text evidence="2">The sequence shown here is derived from an EMBL/GenBank/DDBJ whole genome shotgun (WGS) entry which is preliminary data.</text>
</comment>
<name>A0A9D4FTF1_DREPO</name>